<gene>
    <name evidence="2" type="ORF">ACFPCV_25160</name>
</gene>
<feature type="compositionally biased region" description="Low complexity" evidence="1">
    <location>
        <begin position="19"/>
        <end position="33"/>
    </location>
</feature>
<accession>A0ABV9S527</accession>
<keyword evidence="3" id="KW-1185">Reference proteome</keyword>
<feature type="region of interest" description="Disordered" evidence="1">
    <location>
        <begin position="1"/>
        <end position="48"/>
    </location>
</feature>
<evidence type="ECO:0000313" key="3">
    <source>
        <dbReference type="Proteomes" id="UP001595859"/>
    </source>
</evidence>
<dbReference type="Proteomes" id="UP001595859">
    <property type="component" value="Unassembled WGS sequence"/>
</dbReference>
<dbReference type="EMBL" id="JBHSIS010000011">
    <property type="protein sequence ID" value="MFC4856807.1"/>
    <property type="molecule type" value="Genomic_DNA"/>
</dbReference>
<evidence type="ECO:0000313" key="2">
    <source>
        <dbReference type="EMBL" id="MFC4856807.1"/>
    </source>
</evidence>
<proteinExistence type="predicted"/>
<reference evidence="3" key="1">
    <citation type="journal article" date="2019" name="Int. J. Syst. Evol. Microbiol.">
        <title>The Global Catalogue of Microorganisms (GCM) 10K type strain sequencing project: providing services to taxonomists for standard genome sequencing and annotation.</title>
        <authorList>
            <consortium name="The Broad Institute Genomics Platform"/>
            <consortium name="The Broad Institute Genome Sequencing Center for Infectious Disease"/>
            <person name="Wu L."/>
            <person name="Ma J."/>
        </authorList>
    </citation>
    <scope>NUCLEOTIDE SEQUENCE [LARGE SCALE GENOMIC DNA]</scope>
    <source>
        <strain evidence="3">ZS-22-S1</strain>
    </source>
</reference>
<sequence>MQKQPSPPFPQRRRRRGHWPSPRSSWRSGGSSKLRGKAKRSCYSPRNNTTTLVYDQRTALVEARVPHKTGVTRTTKFVYDEVGYRTKTITPRGVETTDDPDDFVAETASAVVMGAVTAKRLP</sequence>
<organism evidence="2 3">
    <name type="scientific">Actinophytocola glycyrrhizae</name>
    <dbReference type="NCBI Taxonomy" id="2044873"/>
    <lineage>
        <taxon>Bacteria</taxon>
        <taxon>Bacillati</taxon>
        <taxon>Actinomycetota</taxon>
        <taxon>Actinomycetes</taxon>
        <taxon>Pseudonocardiales</taxon>
        <taxon>Pseudonocardiaceae</taxon>
    </lineage>
</organism>
<feature type="compositionally biased region" description="Pro residues" evidence="1">
    <location>
        <begin position="1"/>
        <end position="10"/>
    </location>
</feature>
<name>A0ABV9S527_9PSEU</name>
<dbReference type="RefSeq" id="WP_378058794.1">
    <property type="nucleotide sequence ID" value="NZ_JBHSIS010000011.1"/>
</dbReference>
<protein>
    <recommendedName>
        <fullName evidence="4">YD repeat-containing protein</fullName>
    </recommendedName>
</protein>
<evidence type="ECO:0008006" key="4">
    <source>
        <dbReference type="Google" id="ProtNLM"/>
    </source>
</evidence>
<evidence type="ECO:0000256" key="1">
    <source>
        <dbReference type="SAM" id="MobiDB-lite"/>
    </source>
</evidence>
<comment type="caution">
    <text evidence="2">The sequence shown here is derived from an EMBL/GenBank/DDBJ whole genome shotgun (WGS) entry which is preliminary data.</text>
</comment>